<organism evidence="4 5">
    <name type="scientific">Deinococcus ruber</name>
    <dbReference type="NCBI Taxonomy" id="1848197"/>
    <lineage>
        <taxon>Bacteria</taxon>
        <taxon>Thermotogati</taxon>
        <taxon>Deinococcota</taxon>
        <taxon>Deinococci</taxon>
        <taxon>Deinococcales</taxon>
        <taxon>Deinococcaceae</taxon>
        <taxon>Deinococcus</taxon>
    </lineage>
</organism>
<sequence length="380" mass="39738">MTTQDQGFSKRSMLLLGGLTAALAHPPTRQKLLDALGGVSSSAQAAAQNAYQDTVKPLAQEVYGHAQEAAQVALERSGDLATQAVQKGSDVAGVLRETGGKQAHALLVAAQPVLSVAQSKLGDVLEDVQERVQDTAAQVRKDGGKVVAQKVRQGRRQGLKMQKELSRELSVRGAKLEKVASKKLKAANKQAAKYERRLQRRQGRSGGGFLVTLALLITGGVVLARVPAVRQAILRAVGAVSPEAAESLHRAGTNVRNIVGTVWMERIEPESATPAPAPKTSQATGSAAYASVEPGSPAQAAVPPKLDAAKPDDKKADDNKTEAAKTDAPKPDDKKADAAKPDAAKADTKPDAAKPADAPQKTDAKPGDKPQEKSQTNAKN</sequence>
<evidence type="ECO:0000256" key="3">
    <source>
        <dbReference type="SAM" id="Phobius"/>
    </source>
</evidence>
<name>A0A918C4J1_9DEIO</name>
<feature type="transmembrane region" description="Helical" evidence="3">
    <location>
        <begin position="206"/>
        <end position="226"/>
    </location>
</feature>
<accession>A0A918C4J1</accession>
<protein>
    <recommendedName>
        <fullName evidence="6">Alginate biosynthesis protein AlgP</fullName>
    </recommendedName>
</protein>
<comment type="caution">
    <text evidence="4">The sequence shown here is derived from an EMBL/GenBank/DDBJ whole genome shotgun (WGS) entry which is preliminary data.</text>
</comment>
<feature type="compositionally biased region" description="Basic and acidic residues" evidence="2">
    <location>
        <begin position="307"/>
        <end position="372"/>
    </location>
</feature>
<keyword evidence="5" id="KW-1185">Reference proteome</keyword>
<reference evidence="4" key="2">
    <citation type="submission" date="2020-09" db="EMBL/GenBank/DDBJ databases">
        <authorList>
            <person name="Sun Q."/>
            <person name="Ohkuma M."/>
        </authorList>
    </citation>
    <scope>NUCLEOTIDE SEQUENCE</scope>
    <source>
        <strain evidence="4">JCM 31311</strain>
    </source>
</reference>
<feature type="coiled-coil region" evidence="1">
    <location>
        <begin position="177"/>
        <end position="204"/>
    </location>
</feature>
<reference evidence="4" key="1">
    <citation type="journal article" date="2014" name="Int. J. Syst. Evol. Microbiol.">
        <title>Complete genome sequence of Corynebacterium casei LMG S-19264T (=DSM 44701T), isolated from a smear-ripened cheese.</title>
        <authorList>
            <consortium name="US DOE Joint Genome Institute (JGI-PGF)"/>
            <person name="Walter F."/>
            <person name="Albersmeier A."/>
            <person name="Kalinowski J."/>
            <person name="Ruckert C."/>
        </authorList>
    </citation>
    <scope>NUCLEOTIDE SEQUENCE</scope>
    <source>
        <strain evidence="4">JCM 31311</strain>
    </source>
</reference>
<dbReference type="RefSeq" id="WP_189089368.1">
    <property type="nucleotide sequence ID" value="NZ_BMQL01000007.1"/>
</dbReference>
<gene>
    <name evidence="4" type="ORF">GCM10008957_17170</name>
</gene>
<evidence type="ECO:0000256" key="2">
    <source>
        <dbReference type="SAM" id="MobiDB-lite"/>
    </source>
</evidence>
<evidence type="ECO:0000313" key="4">
    <source>
        <dbReference type="EMBL" id="GGR04824.1"/>
    </source>
</evidence>
<keyword evidence="3" id="KW-0812">Transmembrane</keyword>
<feature type="region of interest" description="Disordered" evidence="2">
    <location>
        <begin position="271"/>
        <end position="380"/>
    </location>
</feature>
<dbReference type="Proteomes" id="UP000603865">
    <property type="component" value="Unassembled WGS sequence"/>
</dbReference>
<dbReference type="EMBL" id="BMQL01000007">
    <property type="protein sequence ID" value="GGR04824.1"/>
    <property type="molecule type" value="Genomic_DNA"/>
</dbReference>
<dbReference type="AlphaFoldDB" id="A0A918C4J1"/>
<keyword evidence="3" id="KW-0472">Membrane</keyword>
<keyword evidence="3" id="KW-1133">Transmembrane helix</keyword>
<proteinExistence type="predicted"/>
<evidence type="ECO:0008006" key="6">
    <source>
        <dbReference type="Google" id="ProtNLM"/>
    </source>
</evidence>
<evidence type="ECO:0000313" key="5">
    <source>
        <dbReference type="Proteomes" id="UP000603865"/>
    </source>
</evidence>
<keyword evidence="1" id="KW-0175">Coiled coil</keyword>
<evidence type="ECO:0000256" key="1">
    <source>
        <dbReference type="SAM" id="Coils"/>
    </source>
</evidence>